<accession>A0A1W2GJI6</accession>
<dbReference type="Pfam" id="PF01965">
    <property type="entry name" value="DJ-1_PfpI"/>
    <property type="match status" value="1"/>
</dbReference>
<dbReference type="SUPFAM" id="SSF52317">
    <property type="entry name" value="Class I glutamine amidotransferase-like"/>
    <property type="match status" value="1"/>
</dbReference>
<evidence type="ECO:0000313" key="4">
    <source>
        <dbReference type="Proteomes" id="UP000192472"/>
    </source>
</evidence>
<dbReference type="STRING" id="692418.SAMN04488029_3034"/>
<dbReference type="GO" id="GO:0006355">
    <property type="term" value="P:regulation of DNA-templated transcription"/>
    <property type="evidence" value="ECO:0007669"/>
    <property type="project" value="TreeGrafter"/>
</dbReference>
<dbReference type="Gene3D" id="3.40.50.880">
    <property type="match status" value="1"/>
</dbReference>
<dbReference type="InterPro" id="IPR052158">
    <property type="entry name" value="INH-QAR"/>
</dbReference>
<proteinExistence type="predicted"/>
<feature type="domain" description="DJ-1/PfpI" evidence="2">
    <location>
        <begin position="79"/>
        <end position="240"/>
    </location>
</feature>
<dbReference type="InterPro" id="IPR002818">
    <property type="entry name" value="DJ-1/PfpI"/>
</dbReference>
<dbReference type="Proteomes" id="UP000192472">
    <property type="component" value="Unassembled WGS sequence"/>
</dbReference>
<organism evidence="3 4">
    <name type="scientific">Reichenbachiella faecimaris</name>
    <dbReference type="NCBI Taxonomy" id="692418"/>
    <lineage>
        <taxon>Bacteria</taxon>
        <taxon>Pseudomonadati</taxon>
        <taxon>Bacteroidota</taxon>
        <taxon>Cytophagia</taxon>
        <taxon>Cytophagales</taxon>
        <taxon>Reichenbachiellaceae</taxon>
        <taxon>Reichenbachiella</taxon>
    </lineage>
</organism>
<dbReference type="OrthoDB" id="6382410at2"/>
<protein>
    <submittedName>
        <fullName evidence="3">DJ-1/PfpI family protein</fullName>
    </submittedName>
</protein>
<dbReference type="CDD" id="cd03139">
    <property type="entry name" value="GATase1_PfpI_2"/>
    <property type="match status" value="1"/>
</dbReference>
<feature type="signal peptide" evidence="1">
    <location>
        <begin position="1"/>
        <end position="21"/>
    </location>
</feature>
<evidence type="ECO:0000259" key="2">
    <source>
        <dbReference type="Pfam" id="PF01965"/>
    </source>
</evidence>
<dbReference type="InterPro" id="IPR029062">
    <property type="entry name" value="Class_I_gatase-like"/>
</dbReference>
<dbReference type="EMBL" id="FWYF01000003">
    <property type="protein sequence ID" value="SMD36714.1"/>
    <property type="molecule type" value="Genomic_DNA"/>
</dbReference>
<dbReference type="AlphaFoldDB" id="A0A1W2GJI6"/>
<dbReference type="RefSeq" id="WP_084373676.1">
    <property type="nucleotide sequence ID" value="NZ_FWYF01000003.1"/>
</dbReference>
<evidence type="ECO:0000256" key="1">
    <source>
        <dbReference type="SAM" id="SignalP"/>
    </source>
</evidence>
<reference evidence="3 4" key="1">
    <citation type="submission" date="2017-04" db="EMBL/GenBank/DDBJ databases">
        <authorList>
            <person name="Afonso C.L."/>
            <person name="Miller P.J."/>
            <person name="Scott M.A."/>
            <person name="Spackman E."/>
            <person name="Goraichik I."/>
            <person name="Dimitrov K.M."/>
            <person name="Suarez D.L."/>
            <person name="Swayne D.E."/>
        </authorList>
    </citation>
    <scope>NUCLEOTIDE SEQUENCE [LARGE SCALE GENOMIC DNA]</scope>
    <source>
        <strain evidence="3 4">DSM 26133</strain>
    </source>
</reference>
<keyword evidence="1" id="KW-0732">Signal</keyword>
<name>A0A1W2GJI6_REIFA</name>
<evidence type="ECO:0000313" key="3">
    <source>
        <dbReference type="EMBL" id="SMD36714.1"/>
    </source>
</evidence>
<sequence>MKSLKYMLLLLIWHHSTLAQKAIEGDLPQDQIIYFCSPCGCSEDGKYFANSSICSACQMEFRPTMPSLERANQPTPRPSVGIFLFHGADVMDVSGPLSVFEHAGFNIITFGKQKEMTRIGMNVELMPDHSIKTLPAVDILVLPGGGLAESNPADQEVVNFLKERKDSTKVILSVCSGSFFLGEAGLLNDKKSTTFAGLIPRLASQYPKSEVLNNVKYTDNGQIVTSAGLSSGIDASFQVVSKFYGVGRAQEIANHMEYPWKREHDYARSQLAINYMSHIQTLTQLFAIDFFYSQGNQDEWECRYHLTEQMSAEKIKLLVQKELEKSGNWVIKKSNKSFLKGTVNHPMIGQGEVSFAIENKPNPIAVIKARRLQKESF</sequence>
<feature type="chain" id="PRO_5012325739" evidence="1">
    <location>
        <begin position="22"/>
        <end position="377"/>
    </location>
</feature>
<keyword evidence="4" id="KW-1185">Reference proteome</keyword>
<gene>
    <name evidence="3" type="ORF">SAMN04488029_3034</name>
</gene>
<dbReference type="PANTHER" id="PTHR43130:SF14">
    <property type="entry name" value="DJ-1_PFPI DOMAIN-CONTAINING PROTEIN"/>
    <property type="match status" value="1"/>
</dbReference>
<dbReference type="PANTHER" id="PTHR43130">
    <property type="entry name" value="ARAC-FAMILY TRANSCRIPTIONAL REGULATOR"/>
    <property type="match status" value="1"/>
</dbReference>